<reference evidence="1" key="2">
    <citation type="journal article" date="2015" name="Fish Shellfish Immunol.">
        <title>Early steps in the European eel (Anguilla anguilla)-Vibrio vulnificus interaction in the gills: Role of the RtxA13 toxin.</title>
        <authorList>
            <person name="Callol A."/>
            <person name="Pajuelo D."/>
            <person name="Ebbesson L."/>
            <person name="Teles M."/>
            <person name="MacKenzie S."/>
            <person name="Amaro C."/>
        </authorList>
    </citation>
    <scope>NUCLEOTIDE SEQUENCE</scope>
</reference>
<dbReference type="EMBL" id="GBXM01018149">
    <property type="protein sequence ID" value="JAH90428.1"/>
    <property type="molecule type" value="Transcribed_RNA"/>
</dbReference>
<protein>
    <submittedName>
        <fullName evidence="1">Uncharacterized protein</fullName>
    </submittedName>
</protein>
<sequence length="43" mass="5297">MWGHKSNNYYYLLSSKCKQTVWPFNISTHHHFCYTTPMDERMI</sequence>
<evidence type="ECO:0000313" key="1">
    <source>
        <dbReference type="EMBL" id="JAH90428.1"/>
    </source>
</evidence>
<organism evidence="1">
    <name type="scientific">Anguilla anguilla</name>
    <name type="common">European freshwater eel</name>
    <name type="synonym">Muraena anguilla</name>
    <dbReference type="NCBI Taxonomy" id="7936"/>
    <lineage>
        <taxon>Eukaryota</taxon>
        <taxon>Metazoa</taxon>
        <taxon>Chordata</taxon>
        <taxon>Craniata</taxon>
        <taxon>Vertebrata</taxon>
        <taxon>Euteleostomi</taxon>
        <taxon>Actinopterygii</taxon>
        <taxon>Neopterygii</taxon>
        <taxon>Teleostei</taxon>
        <taxon>Anguilliformes</taxon>
        <taxon>Anguillidae</taxon>
        <taxon>Anguilla</taxon>
    </lineage>
</organism>
<proteinExistence type="predicted"/>
<reference evidence="1" key="1">
    <citation type="submission" date="2014-11" db="EMBL/GenBank/DDBJ databases">
        <authorList>
            <person name="Amaro Gonzalez C."/>
        </authorList>
    </citation>
    <scope>NUCLEOTIDE SEQUENCE</scope>
</reference>
<name>A0A0E9WLS2_ANGAN</name>
<accession>A0A0E9WLS2</accession>
<dbReference type="AlphaFoldDB" id="A0A0E9WLS2"/>